<dbReference type="SUPFAM" id="SSF51445">
    <property type="entry name" value="(Trans)glycosidases"/>
    <property type="match status" value="1"/>
</dbReference>
<evidence type="ECO:0000313" key="2">
    <source>
        <dbReference type="EMBL" id="PJC67990.1"/>
    </source>
</evidence>
<sequence length="441" mass="51529">MPKYFEKRQPKHSLSGINFLKSVSLHADSVKPRVYQFNQRSRENKSKKPLIATFLMLITTFLSLLLIFCKYFSLNLFSNLPREEIISQTTNSAELMELPMDQNPQKSLPPCFQDGQSLYQRQTPNNKFGMYMVVDSATLSMEKQITEIANLINSNGGDWGYVLYPLWINNLEEKEWETFFNLAKENHLIPIIQLHPYQYDQDYLFSQLAKTASFLNSFSWPSSCWIVTVFNETNAKDFWGENIDPEGYARVLAKAMEIFKEENENFFILNSGFNSSSRSGPRYLDEEEYLIRMDEAVPGIFEKLDGWASHPYPQPEFSGDFHNPPSWYETRDQISAYKWEMDLLKKYFEVENLPIFLTETGWAHKEGEQPKWQYKSAAITAQYFDDVFQNVWLPDKRVVAIIPFIFNHASFSNFNWMTIEGYCYPQCDVVKKIEKVAGSPI</sequence>
<gene>
    <name evidence="2" type="ORF">CO015_05665</name>
</gene>
<dbReference type="AlphaFoldDB" id="A0A2M8G5B7"/>
<name>A0A2M8G5B7_UNCKA</name>
<organism evidence="2 3">
    <name type="scientific">candidate division WWE3 bacterium CG_4_8_14_3_um_filter_42_11</name>
    <dbReference type="NCBI Taxonomy" id="1975076"/>
    <lineage>
        <taxon>Bacteria</taxon>
        <taxon>Katanobacteria</taxon>
    </lineage>
</organism>
<keyword evidence="1" id="KW-0812">Transmembrane</keyword>
<evidence type="ECO:0000313" key="3">
    <source>
        <dbReference type="Proteomes" id="UP000229438"/>
    </source>
</evidence>
<dbReference type="InterPro" id="IPR017853">
    <property type="entry name" value="GH"/>
</dbReference>
<feature type="transmembrane region" description="Helical" evidence="1">
    <location>
        <begin position="50"/>
        <end position="73"/>
    </location>
</feature>
<evidence type="ECO:0008006" key="4">
    <source>
        <dbReference type="Google" id="ProtNLM"/>
    </source>
</evidence>
<reference evidence="3" key="1">
    <citation type="submission" date="2017-09" db="EMBL/GenBank/DDBJ databases">
        <title>Depth-based differentiation of microbial function through sediment-hosted aquifers and enrichment of novel symbionts in the deep terrestrial subsurface.</title>
        <authorList>
            <person name="Probst A.J."/>
            <person name="Ladd B."/>
            <person name="Jarett J.K."/>
            <person name="Geller-Mcgrath D.E."/>
            <person name="Sieber C.M.K."/>
            <person name="Emerson J.B."/>
            <person name="Anantharaman K."/>
            <person name="Thomas B.C."/>
            <person name="Malmstrom R."/>
            <person name="Stieglmeier M."/>
            <person name="Klingl A."/>
            <person name="Woyke T."/>
            <person name="Ryan C.M."/>
            <person name="Banfield J.F."/>
        </authorList>
    </citation>
    <scope>NUCLEOTIDE SEQUENCE [LARGE SCALE GENOMIC DNA]</scope>
</reference>
<keyword evidence="1" id="KW-0472">Membrane</keyword>
<proteinExistence type="predicted"/>
<dbReference type="Gene3D" id="3.20.20.80">
    <property type="entry name" value="Glycosidases"/>
    <property type="match status" value="1"/>
</dbReference>
<accession>A0A2M8G5B7</accession>
<evidence type="ECO:0000256" key="1">
    <source>
        <dbReference type="SAM" id="Phobius"/>
    </source>
</evidence>
<dbReference type="Proteomes" id="UP000229438">
    <property type="component" value="Unassembled WGS sequence"/>
</dbReference>
<keyword evidence="1" id="KW-1133">Transmembrane helix</keyword>
<comment type="caution">
    <text evidence="2">The sequence shown here is derived from an EMBL/GenBank/DDBJ whole genome shotgun (WGS) entry which is preliminary data.</text>
</comment>
<protein>
    <recommendedName>
        <fullName evidence="4">Glycoside hydrolase family 5 domain-containing protein</fullName>
    </recommendedName>
</protein>
<dbReference type="EMBL" id="PFQS01000137">
    <property type="protein sequence ID" value="PJC67990.1"/>
    <property type="molecule type" value="Genomic_DNA"/>
</dbReference>